<dbReference type="AlphaFoldDB" id="A0A845I042"/>
<gene>
    <name evidence="6" type="primary">ugpC</name>
    <name evidence="6" type="ORF">GTP23_08885</name>
</gene>
<keyword evidence="2" id="KW-0472">Membrane</keyword>
<sequence>MASVSLQALRKSYDGKTDILAGIDLDIAHGEFVVLVGPSGCGKSTLLRMLCGLEEISGGSMLIGDQVVNHLPPAERGIAMVFQSYALYPHMTVYQNMAFGLNVAGKDKAQIRERIERAAATLKIGHLLERLPRELSGGQRQRVAIGRAIVREPRLFLFDEPLSNLDAALRVQTRLEIAKLHRQLDATIVYVTHDQVEAMTLGDKIVVMHEGHIQQAGTPLDLYQQPRNLFVAGFIGSPKMNLLAGTVLTAHAGGVLVQLASGETVRAAVDGSALAPGAAVTLGLRAEHISESDAGSELFKGEVSVVEHLGEANYIYVSREGGEDVVIRGDGERHVAIGQSIVFSADSTAFHVFDERGQALRRLQPGNMVSAARSMMRSA</sequence>
<dbReference type="Gene3D" id="2.40.50.140">
    <property type="entry name" value="Nucleic acid-binding proteins"/>
    <property type="match status" value="1"/>
</dbReference>
<dbReference type="InterPro" id="IPR047641">
    <property type="entry name" value="ABC_transpr_MalK/UgpC-like"/>
</dbReference>
<dbReference type="NCBIfam" id="NF008653">
    <property type="entry name" value="PRK11650.1"/>
    <property type="match status" value="1"/>
</dbReference>
<keyword evidence="2" id="KW-1003">Cell membrane</keyword>
<dbReference type="PROSITE" id="PS00211">
    <property type="entry name" value="ABC_TRANSPORTER_1"/>
    <property type="match status" value="1"/>
</dbReference>
<dbReference type="SMART" id="SM00382">
    <property type="entry name" value="AAA"/>
    <property type="match status" value="1"/>
</dbReference>
<accession>A0A845I042</accession>
<dbReference type="PANTHER" id="PTHR43875:SF3">
    <property type="entry name" value="MALTOSE_MALTODEXTRIN IMPORT ATP-BINDING PROTEIN MALK"/>
    <property type="match status" value="1"/>
</dbReference>
<dbReference type="InterPro" id="IPR017871">
    <property type="entry name" value="ABC_transporter-like_CS"/>
</dbReference>
<dbReference type="GO" id="GO:1990060">
    <property type="term" value="C:maltose transport complex"/>
    <property type="evidence" value="ECO:0007669"/>
    <property type="project" value="TreeGrafter"/>
</dbReference>
<dbReference type="Proteomes" id="UP000444316">
    <property type="component" value="Unassembled WGS sequence"/>
</dbReference>
<dbReference type="Pfam" id="PF08402">
    <property type="entry name" value="TOBE_2"/>
    <property type="match status" value="1"/>
</dbReference>
<dbReference type="EMBL" id="WWCL01000002">
    <property type="protein sequence ID" value="MYN45175.1"/>
    <property type="molecule type" value="Genomic_DNA"/>
</dbReference>
<name>A0A845I042_9BURK</name>
<evidence type="ECO:0000313" key="7">
    <source>
        <dbReference type="Proteomes" id="UP000444316"/>
    </source>
</evidence>
<dbReference type="Gene3D" id="3.40.50.300">
    <property type="entry name" value="P-loop containing nucleotide triphosphate hydrolases"/>
    <property type="match status" value="1"/>
</dbReference>
<proteinExistence type="predicted"/>
<evidence type="ECO:0000256" key="4">
    <source>
        <dbReference type="ARBA" id="ARBA00022840"/>
    </source>
</evidence>
<dbReference type="CDD" id="cd03301">
    <property type="entry name" value="ABC_MalK_N"/>
    <property type="match status" value="1"/>
</dbReference>
<feature type="domain" description="ABC transporter" evidence="5">
    <location>
        <begin position="4"/>
        <end position="235"/>
    </location>
</feature>
<organism evidence="6 7">
    <name type="scientific">Duganella fentianensis</name>
    <dbReference type="NCBI Taxonomy" id="2692177"/>
    <lineage>
        <taxon>Bacteria</taxon>
        <taxon>Pseudomonadati</taxon>
        <taxon>Pseudomonadota</taxon>
        <taxon>Betaproteobacteria</taxon>
        <taxon>Burkholderiales</taxon>
        <taxon>Oxalobacteraceae</taxon>
        <taxon>Telluria group</taxon>
        <taxon>Duganella</taxon>
    </lineage>
</organism>
<protein>
    <submittedName>
        <fullName evidence="6">sn-glycerol-3-phosphate ABC transporter ATP-binding protein UgpC</fullName>
    </submittedName>
</protein>
<dbReference type="FunFam" id="3.40.50.300:FF:000042">
    <property type="entry name" value="Maltose/maltodextrin ABC transporter, ATP-binding protein"/>
    <property type="match status" value="1"/>
</dbReference>
<dbReference type="Pfam" id="PF00005">
    <property type="entry name" value="ABC_tran"/>
    <property type="match status" value="1"/>
</dbReference>
<dbReference type="InterPro" id="IPR013611">
    <property type="entry name" value="Transp-assoc_OB_typ2"/>
</dbReference>
<dbReference type="GO" id="GO:0015423">
    <property type="term" value="F:ABC-type maltose transporter activity"/>
    <property type="evidence" value="ECO:0007669"/>
    <property type="project" value="TreeGrafter"/>
</dbReference>
<keyword evidence="3" id="KW-0547">Nucleotide-binding</keyword>
<keyword evidence="4 6" id="KW-0067">ATP-binding</keyword>
<evidence type="ECO:0000256" key="3">
    <source>
        <dbReference type="ARBA" id="ARBA00022741"/>
    </source>
</evidence>
<dbReference type="SUPFAM" id="SSF52540">
    <property type="entry name" value="P-loop containing nucleoside triphosphate hydrolases"/>
    <property type="match status" value="1"/>
</dbReference>
<dbReference type="GO" id="GO:0055052">
    <property type="term" value="C:ATP-binding cassette (ABC) transporter complex, substrate-binding subunit-containing"/>
    <property type="evidence" value="ECO:0007669"/>
    <property type="project" value="TreeGrafter"/>
</dbReference>
<dbReference type="InterPro" id="IPR008995">
    <property type="entry name" value="Mo/tungstate-bd_C_term_dom"/>
</dbReference>
<dbReference type="InterPro" id="IPR003439">
    <property type="entry name" value="ABC_transporter-like_ATP-bd"/>
</dbReference>
<evidence type="ECO:0000259" key="5">
    <source>
        <dbReference type="PROSITE" id="PS50893"/>
    </source>
</evidence>
<keyword evidence="7" id="KW-1185">Reference proteome</keyword>
<dbReference type="Gene3D" id="2.40.50.100">
    <property type="match status" value="1"/>
</dbReference>
<dbReference type="InterPro" id="IPR003593">
    <property type="entry name" value="AAA+_ATPase"/>
</dbReference>
<evidence type="ECO:0000256" key="1">
    <source>
        <dbReference type="ARBA" id="ARBA00022448"/>
    </source>
</evidence>
<dbReference type="GO" id="GO:0005524">
    <property type="term" value="F:ATP binding"/>
    <property type="evidence" value="ECO:0007669"/>
    <property type="project" value="UniProtKB-KW"/>
</dbReference>
<dbReference type="RefSeq" id="WP_161034857.1">
    <property type="nucleotide sequence ID" value="NZ_WWCL01000002.1"/>
</dbReference>
<keyword evidence="1" id="KW-0813">Transport</keyword>
<dbReference type="SUPFAM" id="SSF50331">
    <property type="entry name" value="MOP-like"/>
    <property type="match status" value="1"/>
</dbReference>
<dbReference type="InterPro" id="IPR027417">
    <property type="entry name" value="P-loop_NTPase"/>
</dbReference>
<dbReference type="InterPro" id="IPR015855">
    <property type="entry name" value="ABC_transpr_MalK-like"/>
</dbReference>
<dbReference type="PANTHER" id="PTHR43875">
    <property type="entry name" value="MALTODEXTRIN IMPORT ATP-BINDING PROTEIN MSMX"/>
    <property type="match status" value="1"/>
</dbReference>
<comment type="caution">
    <text evidence="6">The sequence shown here is derived from an EMBL/GenBank/DDBJ whole genome shotgun (WGS) entry which is preliminary data.</text>
</comment>
<evidence type="ECO:0000313" key="6">
    <source>
        <dbReference type="EMBL" id="MYN45175.1"/>
    </source>
</evidence>
<dbReference type="PROSITE" id="PS50893">
    <property type="entry name" value="ABC_TRANSPORTER_2"/>
    <property type="match status" value="1"/>
</dbReference>
<reference evidence="6" key="1">
    <citation type="submission" date="2019-12" db="EMBL/GenBank/DDBJ databases">
        <title>Novel species isolated from a subtropical stream in China.</title>
        <authorList>
            <person name="Lu H."/>
        </authorList>
    </citation>
    <scope>NUCLEOTIDE SEQUENCE [LARGE SCALE GENOMIC DNA]</scope>
    <source>
        <strain evidence="6">FT93W</strain>
    </source>
</reference>
<dbReference type="GO" id="GO:0016887">
    <property type="term" value="F:ATP hydrolysis activity"/>
    <property type="evidence" value="ECO:0007669"/>
    <property type="project" value="InterPro"/>
</dbReference>
<dbReference type="InterPro" id="IPR012340">
    <property type="entry name" value="NA-bd_OB-fold"/>
</dbReference>
<evidence type="ECO:0000256" key="2">
    <source>
        <dbReference type="ARBA" id="ARBA00022475"/>
    </source>
</evidence>